<feature type="domain" description="Protein kinase" evidence="9">
    <location>
        <begin position="1"/>
        <end position="137"/>
    </location>
</feature>
<keyword evidence="10" id="KW-1185">Reference proteome</keyword>
<dbReference type="Pfam" id="PF00069">
    <property type="entry name" value="Pkinase"/>
    <property type="match status" value="1"/>
</dbReference>
<dbReference type="PROSITE" id="PS51257">
    <property type="entry name" value="PROKAR_LIPOPROTEIN"/>
    <property type="match status" value="1"/>
</dbReference>
<dbReference type="SUPFAM" id="SSF56112">
    <property type="entry name" value="Protein kinase-like (PK-like)"/>
    <property type="match status" value="1"/>
</dbReference>
<evidence type="ECO:0000256" key="3">
    <source>
        <dbReference type="ARBA" id="ARBA00022679"/>
    </source>
</evidence>
<dbReference type="EC" id="2.7.11.1" evidence="1"/>
<protein>
    <recommendedName>
        <fullName evidence="1">non-specific serine/threonine protein kinase</fullName>
        <ecNumber evidence="1">2.7.11.1</ecNumber>
    </recommendedName>
</protein>
<dbReference type="InterPro" id="IPR008271">
    <property type="entry name" value="Ser/Thr_kinase_AS"/>
</dbReference>
<dbReference type="GO" id="GO:0005524">
    <property type="term" value="F:ATP binding"/>
    <property type="evidence" value="ECO:0007669"/>
    <property type="project" value="UniProtKB-KW"/>
</dbReference>
<dbReference type="RefSeq" id="XP_041421942.1">
    <property type="nucleotide sequence ID" value="XM_041566008.1"/>
</dbReference>
<evidence type="ECO:0000256" key="5">
    <source>
        <dbReference type="ARBA" id="ARBA00022777"/>
    </source>
</evidence>
<keyword evidence="6" id="KW-0067">ATP-binding</keyword>
<evidence type="ECO:0000259" key="9">
    <source>
        <dbReference type="PROSITE" id="PS50011"/>
    </source>
</evidence>
<dbReference type="PROSITE" id="PS50011">
    <property type="entry name" value="PROTEIN_KINASE_DOM"/>
    <property type="match status" value="1"/>
</dbReference>
<dbReference type="Gene3D" id="1.10.510.10">
    <property type="entry name" value="Transferase(Phosphotransferase) domain 1"/>
    <property type="match status" value="1"/>
</dbReference>
<evidence type="ECO:0000313" key="13">
    <source>
        <dbReference type="RefSeq" id="XP_041421944.1"/>
    </source>
</evidence>
<evidence type="ECO:0000256" key="4">
    <source>
        <dbReference type="ARBA" id="ARBA00022741"/>
    </source>
</evidence>
<dbReference type="GO" id="GO:0004674">
    <property type="term" value="F:protein serine/threonine kinase activity"/>
    <property type="evidence" value="ECO:0000318"/>
    <property type="project" value="GO_Central"/>
</dbReference>
<proteinExistence type="predicted"/>
<dbReference type="PROSITE" id="PS00108">
    <property type="entry name" value="PROTEIN_KINASE_ST"/>
    <property type="match status" value="1"/>
</dbReference>
<keyword evidence="4" id="KW-0547">Nucleotide-binding</keyword>
<dbReference type="GO" id="GO:0035556">
    <property type="term" value="P:intracellular signal transduction"/>
    <property type="evidence" value="ECO:0000318"/>
    <property type="project" value="GO_Central"/>
</dbReference>
<dbReference type="GeneID" id="121394590"/>
<comment type="catalytic activity">
    <reaction evidence="7">
        <text>L-threonyl-[protein] + ATP = O-phospho-L-threonyl-[protein] + ADP + H(+)</text>
        <dbReference type="Rhea" id="RHEA:46608"/>
        <dbReference type="Rhea" id="RHEA-COMP:11060"/>
        <dbReference type="Rhea" id="RHEA-COMP:11605"/>
        <dbReference type="ChEBI" id="CHEBI:15378"/>
        <dbReference type="ChEBI" id="CHEBI:30013"/>
        <dbReference type="ChEBI" id="CHEBI:30616"/>
        <dbReference type="ChEBI" id="CHEBI:61977"/>
        <dbReference type="ChEBI" id="CHEBI:456216"/>
        <dbReference type="EC" id="2.7.11.1"/>
    </reaction>
</comment>
<keyword evidence="3" id="KW-0808">Transferase</keyword>
<evidence type="ECO:0000256" key="1">
    <source>
        <dbReference type="ARBA" id="ARBA00012513"/>
    </source>
</evidence>
<dbReference type="RefSeq" id="XP_041421944.1">
    <property type="nucleotide sequence ID" value="XM_041566010.1"/>
</dbReference>
<reference evidence="11 12" key="1">
    <citation type="submission" date="2025-04" db="UniProtKB">
        <authorList>
            <consortium name="RefSeq"/>
        </authorList>
    </citation>
    <scope>IDENTIFICATION</scope>
    <source>
        <strain evidence="11 12">J_2021</strain>
        <tissue evidence="11 12">Erythrocytes</tissue>
    </source>
</reference>
<keyword evidence="5" id="KW-0418">Kinase</keyword>
<dbReference type="KEGG" id="xla:121394589"/>
<organism evidence="10 12">
    <name type="scientific">Xenopus laevis</name>
    <name type="common">African clawed frog</name>
    <dbReference type="NCBI Taxonomy" id="8355"/>
    <lineage>
        <taxon>Eukaryota</taxon>
        <taxon>Metazoa</taxon>
        <taxon>Chordata</taxon>
        <taxon>Craniata</taxon>
        <taxon>Vertebrata</taxon>
        <taxon>Euteleostomi</taxon>
        <taxon>Amphibia</taxon>
        <taxon>Batrachia</taxon>
        <taxon>Anura</taxon>
        <taxon>Pipoidea</taxon>
        <taxon>Pipidae</taxon>
        <taxon>Xenopodinae</taxon>
        <taxon>Xenopus</taxon>
        <taxon>Xenopus</taxon>
    </lineage>
</organism>
<name>A0A8J1KYY6_XENLA</name>
<keyword evidence="2" id="KW-0723">Serine/threonine-protein kinase</keyword>
<dbReference type="Proteomes" id="UP000186698">
    <property type="component" value="Chromosome 6L"/>
</dbReference>
<evidence type="ECO:0000256" key="8">
    <source>
        <dbReference type="ARBA" id="ARBA00048679"/>
    </source>
</evidence>
<dbReference type="AlphaFoldDB" id="A0A8J1KYY6"/>
<comment type="catalytic activity">
    <reaction evidence="8">
        <text>L-seryl-[protein] + ATP = O-phospho-L-seryl-[protein] + ADP + H(+)</text>
        <dbReference type="Rhea" id="RHEA:17989"/>
        <dbReference type="Rhea" id="RHEA-COMP:9863"/>
        <dbReference type="Rhea" id="RHEA-COMP:11604"/>
        <dbReference type="ChEBI" id="CHEBI:15378"/>
        <dbReference type="ChEBI" id="CHEBI:29999"/>
        <dbReference type="ChEBI" id="CHEBI:30616"/>
        <dbReference type="ChEBI" id="CHEBI:83421"/>
        <dbReference type="ChEBI" id="CHEBI:456216"/>
        <dbReference type="EC" id="2.7.11.1"/>
    </reaction>
</comment>
<sequence length="137" mass="15060">MSLKKTLCAKLCNHMFSAICACSYFAFCFFNQRHALLAMEYVSGGTLRNVIRNAGQLEKDLVTFYAAELVCGLQFLHSKGIIHRDLKPANVLVTNEGHIKIVDFGLAAEGVFGKKKIKGAKGTLPFMAPEVCDCDLI</sequence>
<dbReference type="SMART" id="SM00220">
    <property type="entry name" value="S_TKc"/>
    <property type="match status" value="1"/>
</dbReference>
<evidence type="ECO:0000256" key="6">
    <source>
        <dbReference type="ARBA" id="ARBA00022840"/>
    </source>
</evidence>
<dbReference type="KEGG" id="xla:121394590"/>
<dbReference type="OrthoDB" id="2914378at2759"/>
<dbReference type="KEGG" id="xla:121394591"/>
<dbReference type="FunFam" id="1.10.510.10:FF:000294">
    <property type="entry name" value="Serine/threonine-protein kinase OXI1"/>
    <property type="match status" value="1"/>
</dbReference>
<dbReference type="Gene3D" id="3.30.200.20">
    <property type="entry name" value="Phosphorylase Kinase, domain 1"/>
    <property type="match status" value="1"/>
</dbReference>
<evidence type="ECO:0000313" key="10">
    <source>
        <dbReference type="Proteomes" id="UP000186698"/>
    </source>
</evidence>
<evidence type="ECO:0000256" key="2">
    <source>
        <dbReference type="ARBA" id="ARBA00022527"/>
    </source>
</evidence>
<dbReference type="InterPro" id="IPR011009">
    <property type="entry name" value="Kinase-like_dom_sf"/>
</dbReference>
<evidence type="ECO:0000313" key="11">
    <source>
        <dbReference type="RefSeq" id="XP_041421942.1"/>
    </source>
</evidence>
<dbReference type="PANTHER" id="PTHR24351">
    <property type="entry name" value="RIBOSOMAL PROTEIN S6 KINASE"/>
    <property type="match status" value="1"/>
</dbReference>
<evidence type="ECO:0000256" key="7">
    <source>
        <dbReference type="ARBA" id="ARBA00047899"/>
    </source>
</evidence>
<dbReference type="InterPro" id="IPR000719">
    <property type="entry name" value="Prot_kinase_dom"/>
</dbReference>
<gene>
    <name evidence="12" type="primary">LOC121394590</name>
    <name evidence="11" type="synonym">LOC121394589</name>
    <name evidence="13" type="synonym">LOC121394591</name>
</gene>
<accession>A0A8J1KYY6</accession>
<dbReference type="RefSeq" id="XP_041421943.1">
    <property type="nucleotide sequence ID" value="XM_041566009.1"/>
</dbReference>
<evidence type="ECO:0000313" key="12">
    <source>
        <dbReference type="RefSeq" id="XP_041421943.1"/>
    </source>
</evidence>